<dbReference type="InterPro" id="IPR030395">
    <property type="entry name" value="GP_PDE_dom"/>
</dbReference>
<dbReference type="GO" id="GO:0008081">
    <property type="term" value="F:phosphoric diester hydrolase activity"/>
    <property type="evidence" value="ECO:0007669"/>
    <property type="project" value="InterPro"/>
</dbReference>
<feature type="transmembrane region" description="Helical" evidence="1">
    <location>
        <begin position="21"/>
        <end position="47"/>
    </location>
</feature>
<feature type="transmembrane region" description="Helical" evidence="1">
    <location>
        <begin position="315"/>
        <end position="335"/>
    </location>
</feature>
<name>A0A1S7FUU5_9LIST</name>
<dbReference type="PANTHER" id="PTHR46211:SF8">
    <property type="entry name" value="PHOSPHODIESTERASE"/>
    <property type="match status" value="1"/>
</dbReference>
<feature type="transmembrane region" description="Helical" evidence="1">
    <location>
        <begin position="123"/>
        <end position="143"/>
    </location>
</feature>
<feature type="transmembrane region" description="Helical" evidence="1">
    <location>
        <begin position="268"/>
        <end position="294"/>
    </location>
</feature>
<dbReference type="Pfam" id="PF03009">
    <property type="entry name" value="GDPD"/>
    <property type="match status" value="1"/>
</dbReference>
<evidence type="ECO:0000259" key="2">
    <source>
        <dbReference type="PROSITE" id="PS51704"/>
    </source>
</evidence>
<organism evidence="3 4">
    <name type="scientific">Listeria weihenstephanensis</name>
    <dbReference type="NCBI Taxonomy" id="1006155"/>
    <lineage>
        <taxon>Bacteria</taxon>
        <taxon>Bacillati</taxon>
        <taxon>Bacillota</taxon>
        <taxon>Bacilli</taxon>
        <taxon>Bacillales</taxon>
        <taxon>Listeriaceae</taxon>
        <taxon>Listeria</taxon>
    </lineage>
</organism>
<proteinExistence type="predicted"/>
<dbReference type="GO" id="GO:0006629">
    <property type="term" value="P:lipid metabolic process"/>
    <property type="evidence" value="ECO:0007669"/>
    <property type="project" value="InterPro"/>
</dbReference>
<keyword evidence="4" id="KW-1185">Reference proteome</keyword>
<dbReference type="KEGG" id="lwi:UE46_08810"/>
<feature type="domain" description="GP-PDE" evidence="2">
    <location>
        <begin position="344"/>
        <end position="572"/>
    </location>
</feature>
<evidence type="ECO:0000313" key="4">
    <source>
        <dbReference type="Proteomes" id="UP000223060"/>
    </source>
</evidence>
<keyword evidence="1" id="KW-1133">Transmembrane helix</keyword>
<dbReference type="AlphaFoldDB" id="A0A1S7FUU5"/>
<gene>
    <name evidence="3" type="ORF">UE46_08810</name>
</gene>
<dbReference type="Gene3D" id="3.20.20.190">
    <property type="entry name" value="Phosphatidylinositol (PI) phosphodiesterase"/>
    <property type="match status" value="1"/>
</dbReference>
<dbReference type="PROSITE" id="PS51704">
    <property type="entry name" value="GP_PDE"/>
    <property type="match status" value="1"/>
</dbReference>
<dbReference type="PANTHER" id="PTHR46211">
    <property type="entry name" value="GLYCEROPHOSPHORYL DIESTER PHOSPHODIESTERASE"/>
    <property type="match status" value="1"/>
</dbReference>
<feature type="transmembrane region" description="Helical" evidence="1">
    <location>
        <begin position="173"/>
        <end position="198"/>
    </location>
</feature>
<dbReference type="EMBL" id="CP011102">
    <property type="protein sequence ID" value="AQY51137.1"/>
    <property type="molecule type" value="Genomic_DNA"/>
</dbReference>
<dbReference type="InterPro" id="IPR017946">
    <property type="entry name" value="PLC-like_Pdiesterase_TIM-brl"/>
</dbReference>
<protein>
    <recommendedName>
        <fullName evidence="2">GP-PDE domain-containing protein</fullName>
    </recommendedName>
</protein>
<dbReference type="SUPFAM" id="SSF51695">
    <property type="entry name" value="PLC-like phosphodiesterases"/>
    <property type="match status" value="1"/>
</dbReference>
<feature type="transmembrane region" description="Helical" evidence="1">
    <location>
        <begin position="74"/>
        <end position="102"/>
    </location>
</feature>
<accession>A0A1S7FUU5</accession>
<keyword evidence="1" id="KW-0472">Membrane</keyword>
<sequence length="595" mass="67725">MNAIKIFQTLKTSFFYTRFNSWYYIKFVFILQAIILLLALPFLALFFQVMTTSLGYDSITDQNILEFLRNPLGLIFALLFGLFALFFIYLELSVLILVAYYHQQQIPFTIRMILRKIMRQSKYLLSFQFVFFLLYFVLIVPIAGMGLHSELTDGIYIPNFIVNELLKSTSGSILYFSFIAVVIYINIRLLFSLAIFLTGDHTIFQAIKRSWVTTRWQTWRIVANFLLFSLIGAILLFITAFIFLFPTILTEQLWAPAAPVVAGISLTLSQIFFVVAFTITPIFIAHAVIFMFLTRENKVVAKTETRGAKRKHRKSFYVVITLGIAALVTINGVYLNEVTYSDNTQIIAHRGLKSTGVENSLEALHGAAKIGVDFVEMDILETKDHQFVVFHDTNLRRLAGINRNVADMTLAELEKVTIRQDGFTSTIPSLETYIDHAKKWNVNLNIEIKTHGGESKGFIANFEKIVKDHGVESSYIYQTLDRPIVETIKKNYPAMRIGFIVPLNFGNLVNINADFIVIEEFSYSASMQEQAHARNMDLLVWTITTPEAARKYMLAGVDGIITEIPAETMKVQSDLREDQAVSTKLSDAIDLFTGN</sequence>
<dbReference type="Pfam" id="PF10110">
    <property type="entry name" value="GPDPase_memb"/>
    <property type="match status" value="1"/>
</dbReference>
<dbReference type="Proteomes" id="UP000223060">
    <property type="component" value="Chromosome"/>
</dbReference>
<dbReference type="CDD" id="cd08579">
    <property type="entry name" value="GDPD_memb_like"/>
    <property type="match status" value="1"/>
</dbReference>
<evidence type="ECO:0000313" key="3">
    <source>
        <dbReference type="EMBL" id="AQY51137.1"/>
    </source>
</evidence>
<evidence type="ECO:0000256" key="1">
    <source>
        <dbReference type="SAM" id="Phobius"/>
    </source>
</evidence>
<keyword evidence="1" id="KW-0812">Transmembrane</keyword>
<dbReference type="RefSeq" id="WP_036061966.1">
    <property type="nucleotide sequence ID" value="NZ_CP011102.1"/>
</dbReference>
<feature type="transmembrane region" description="Helical" evidence="1">
    <location>
        <begin position="219"/>
        <end position="248"/>
    </location>
</feature>
<reference evidence="4" key="1">
    <citation type="submission" date="2015-03" db="EMBL/GenBank/DDBJ databases">
        <authorList>
            <person name="Ferrari E."/>
            <person name="Walter M.C."/>
            <person name="Huptas C."/>
            <person name="Scherer S."/>
            <person name="Mueller-Herbst S."/>
        </authorList>
    </citation>
    <scope>NUCLEOTIDE SEQUENCE [LARGE SCALE GENOMIC DNA]</scope>
    <source>
        <strain evidence="4">LWP01</strain>
    </source>
</reference>
<dbReference type="InterPro" id="IPR018476">
    <property type="entry name" value="GlyceroP-diester-Pdiesterase_M"/>
</dbReference>